<evidence type="ECO:0000313" key="3">
    <source>
        <dbReference type="Proteomes" id="UP001257909"/>
    </source>
</evidence>
<accession>A0ABU1W585</accession>
<dbReference type="EMBL" id="JAVDWR010000035">
    <property type="protein sequence ID" value="MDR7123114.1"/>
    <property type="molecule type" value="Genomic_DNA"/>
</dbReference>
<evidence type="ECO:0000256" key="1">
    <source>
        <dbReference type="SAM" id="Phobius"/>
    </source>
</evidence>
<keyword evidence="3" id="KW-1185">Reference proteome</keyword>
<keyword evidence="1" id="KW-0812">Transmembrane</keyword>
<dbReference type="RefSeq" id="WP_310281974.1">
    <property type="nucleotide sequence ID" value="NZ_JAVDWR010000035.1"/>
</dbReference>
<comment type="caution">
    <text evidence="2">The sequence shown here is derived from an EMBL/GenBank/DDBJ whole genome shotgun (WGS) entry which is preliminary data.</text>
</comment>
<keyword evidence="1" id="KW-0472">Membrane</keyword>
<evidence type="ECO:0000313" key="2">
    <source>
        <dbReference type="EMBL" id="MDR7123114.1"/>
    </source>
</evidence>
<gene>
    <name evidence="2" type="ORF">J2W69_004097</name>
</gene>
<organism evidence="2 3">
    <name type="scientific">Rheinheimera soli</name>
    <dbReference type="NCBI Taxonomy" id="443616"/>
    <lineage>
        <taxon>Bacteria</taxon>
        <taxon>Pseudomonadati</taxon>
        <taxon>Pseudomonadota</taxon>
        <taxon>Gammaproteobacteria</taxon>
        <taxon>Chromatiales</taxon>
        <taxon>Chromatiaceae</taxon>
        <taxon>Rheinheimera</taxon>
    </lineage>
</organism>
<feature type="transmembrane region" description="Helical" evidence="1">
    <location>
        <begin position="67"/>
        <end position="88"/>
    </location>
</feature>
<proteinExistence type="predicted"/>
<reference evidence="2 3" key="1">
    <citation type="submission" date="2023-07" db="EMBL/GenBank/DDBJ databases">
        <title>Sorghum-associated microbial communities from plants grown in Nebraska, USA.</title>
        <authorList>
            <person name="Schachtman D."/>
        </authorList>
    </citation>
    <scope>NUCLEOTIDE SEQUENCE [LARGE SCALE GENOMIC DNA]</scope>
    <source>
        <strain evidence="2 3">4138</strain>
    </source>
</reference>
<keyword evidence="1" id="KW-1133">Transmembrane helix</keyword>
<feature type="transmembrane region" description="Helical" evidence="1">
    <location>
        <begin position="31"/>
        <end position="47"/>
    </location>
</feature>
<protein>
    <submittedName>
        <fullName evidence="2">Uncharacterized protein</fullName>
    </submittedName>
</protein>
<dbReference type="Proteomes" id="UP001257909">
    <property type="component" value="Unassembled WGS sequence"/>
</dbReference>
<name>A0ABU1W585_9GAMM</name>
<sequence length="106" mass="11623">MSNEKLDAVEKALGNPVAGDLSDNALKVRRNLLAFGIVSIVITIGGVKIDPASSVLGFKFVGISEDLITNSLLVTNVYFLLHFIWYAFEGFLEWRLRVTGTSTFSI</sequence>